<evidence type="ECO:0000313" key="2">
    <source>
        <dbReference type="EMBL" id="EAZ30730.1"/>
    </source>
</evidence>
<sequence>MDGGRSLSSRRRMAATDGSGARAVAADGDGTRAAAAVDEDGARWWRRMGAEPERRRWMAAAAAMEGAEPERPAADVSDGWEQNPSGGGGWRHRGSGWGWSPSSGGGGGGDPNPSKQVMTLIIDSVCCVASGRLYGYACCN</sequence>
<gene>
    <name evidence="2" type="ORF">OsJ_14792</name>
</gene>
<organism evidence="2">
    <name type="scientific">Oryza sativa subsp. japonica</name>
    <name type="common">Rice</name>
    <dbReference type="NCBI Taxonomy" id="39947"/>
    <lineage>
        <taxon>Eukaryota</taxon>
        <taxon>Viridiplantae</taxon>
        <taxon>Streptophyta</taxon>
        <taxon>Embryophyta</taxon>
        <taxon>Tracheophyta</taxon>
        <taxon>Spermatophyta</taxon>
        <taxon>Magnoliopsida</taxon>
        <taxon>Liliopsida</taxon>
        <taxon>Poales</taxon>
        <taxon>Poaceae</taxon>
        <taxon>BOP clade</taxon>
        <taxon>Oryzoideae</taxon>
        <taxon>Oryzeae</taxon>
        <taxon>Oryzinae</taxon>
        <taxon>Oryza</taxon>
        <taxon>Oryza sativa</taxon>
    </lineage>
</organism>
<feature type="region of interest" description="Disordered" evidence="1">
    <location>
        <begin position="1"/>
        <end position="37"/>
    </location>
</feature>
<dbReference type="AlphaFoldDB" id="A3ATU1"/>
<dbReference type="Proteomes" id="UP000007752">
    <property type="component" value="Chromosome 4"/>
</dbReference>
<protein>
    <submittedName>
        <fullName evidence="2">Uncharacterized protein</fullName>
    </submittedName>
</protein>
<dbReference type="EMBL" id="CM000141">
    <property type="protein sequence ID" value="EAZ30730.1"/>
    <property type="molecule type" value="Genomic_DNA"/>
</dbReference>
<feature type="compositionally biased region" description="Low complexity" evidence="1">
    <location>
        <begin position="17"/>
        <end position="36"/>
    </location>
</feature>
<name>A3ATU1_ORYSJ</name>
<feature type="region of interest" description="Disordered" evidence="1">
    <location>
        <begin position="61"/>
        <end position="115"/>
    </location>
</feature>
<reference evidence="2" key="1">
    <citation type="journal article" date="2005" name="PLoS Biol.">
        <title>The genomes of Oryza sativa: a history of duplications.</title>
        <authorList>
            <person name="Yu J."/>
            <person name="Wang J."/>
            <person name="Lin W."/>
            <person name="Li S."/>
            <person name="Li H."/>
            <person name="Zhou J."/>
            <person name="Ni P."/>
            <person name="Dong W."/>
            <person name="Hu S."/>
            <person name="Zeng C."/>
            <person name="Zhang J."/>
            <person name="Zhang Y."/>
            <person name="Li R."/>
            <person name="Xu Z."/>
            <person name="Li S."/>
            <person name="Li X."/>
            <person name="Zheng H."/>
            <person name="Cong L."/>
            <person name="Lin L."/>
            <person name="Yin J."/>
            <person name="Geng J."/>
            <person name="Li G."/>
            <person name="Shi J."/>
            <person name="Liu J."/>
            <person name="Lv H."/>
            <person name="Li J."/>
            <person name="Wang J."/>
            <person name="Deng Y."/>
            <person name="Ran L."/>
            <person name="Shi X."/>
            <person name="Wang X."/>
            <person name="Wu Q."/>
            <person name="Li C."/>
            <person name="Ren X."/>
            <person name="Wang J."/>
            <person name="Wang X."/>
            <person name="Li D."/>
            <person name="Liu D."/>
            <person name="Zhang X."/>
            <person name="Ji Z."/>
            <person name="Zhao W."/>
            <person name="Sun Y."/>
            <person name="Zhang Z."/>
            <person name="Bao J."/>
            <person name="Han Y."/>
            <person name="Dong L."/>
            <person name="Ji J."/>
            <person name="Chen P."/>
            <person name="Wu S."/>
            <person name="Liu J."/>
            <person name="Xiao Y."/>
            <person name="Bu D."/>
            <person name="Tan J."/>
            <person name="Yang L."/>
            <person name="Ye C."/>
            <person name="Zhang J."/>
            <person name="Xu J."/>
            <person name="Zhou Y."/>
            <person name="Yu Y."/>
            <person name="Zhang B."/>
            <person name="Zhuang S."/>
            <person name="Wei H."/>
            <person name="Liu B."/>
            <person name="Lei M."/>
            <person name="Yu H."/>
            <person name="Li Y."/>
            <person name="Xu H."/>
            <person name="Wei S."/>
            <person name="He X."/>
            <person name="Fang L."/>
            <person name="Zhang Z."/>
            <person name="Zhang Y."/>
            <person name="Huang X."/>
            <person name="Su Z."/>
            <person name="Tong W."/>
            <person name="Li J."/>
            <person name="Tong Z."/>
            <person name="Li S."/>
            <person name="Ye J."/>
            <person name="Wang L."/>
            <person name="Fang L."/>
            <person name="Lei T."/>
            <person name="Chen C."/>
            <person name="Chen H."/>
            <person name="Xu Z."/>
            <person name="Li H."/>
            <person name="Huang H."/>
            <person name="Zhang F."/>
            <person name="Xu H."/>
            <person name="Li N."/>
            <person name="Zhao C."/>
            <person name="Li S."/>
            <person name="Dong L."/>
            <person name="Huang Y."/>
            <person name="Li L."/>
            <person name="Xi Y."/>
            <person name="Qi Q."/>
            <person name="Li W."/>
            <person name="Zhang B."/>
            <person name="Hu W."/>
            <person name="Zhang Y."/>
            <person name="Tian X."/>
            <person name="Jiao Y."/>
            <person name="Liang X."/>
            <person name="Jin J."/>
            <person name="Gao L."/>
            <person name="Zheng W."/>
            <person name="Hao B."/>
            <person name="Liu S."/>
            <person name="Wang W."/>
            <person name="Yuan L."/>
            <person name="Cao M."/>
            <person name="McDermott J."/>
            <person name="Samudrala R."/>
            <person name="Wang J."/>
            <person name="Wong G.K."/>
            <person name="Yang H."/>
        </authorList>
    </citation>
    <scope>NUCLEOTIDE SEQUENCE [LARGE SCALE GENOMIC DNA]</scope>
</reference>
<evidence type="ECO:0000256" key="1">
    <source>
        <dbReference type="SAM" id="MobiDB-lite"/>
    </source>
</evidence>
<proteinExistence type="predicted"/>
<accession>A3ATU1</accession>
<reference evidence="2" key="2">
    <citation type="submission" date="2008-12" db="EMBL/GenBank/DDBJ databases">
        <title>Improved gene annotation of the rice (Oryza sativa) genomes.</title>
        <authorList>
            <person name="Wang J."/>
            <person name="Li R."/>
            <person name="Fan W."/>
            <person name="Huang Q."/>
            <person name="Zhang J."/>
            <person name="Zhou Y."/>
            <person name="Hu Y."/>
            <person name="Zi S."/>
            <person name="Li J."/>
            <person name="Ni P."/>
            <person name="Zheng H."/>
            <person name="Zhang Y."/>
            <person name="Zhao M."/>
            <person name="Hao Q."/>
            <person name="McDermott J."/>
            <person name="Samudrala R."/>
            <person name="Kristiansen K."/>
            <person name="Wong G.K.-S."/>
        </authorList>
    </citation>
    <scope>NUCLEOTIDE SEQUENCE</scope>
</reference>